<keyword evidence="11" id="KW-0963">Cytoplasm</keyword>
<dbReference type="InterPro" id="IPR022898">
    <property type="entry name" value="RNase_HII"/>
</dbReference>
<dbReference type="GO" id="GO:0003723">
    <property type="term" value="F:RNA binding"/>
    <property type="evidence" value="ECO:0007669"/>
    <property type="project" value="InterPro"/>
</dbReference>
<evidence type="ECO:0000256" key="12">
    <source>
        <dbReference type="ARBA" id="ARBA00022722"/>
    </source>
</evidence>
<dbReference type="InterPro" id="IPR012337">
    <property type="entry name" value="RNaseH-like_sf"/>
</dbReference>
<evidence type="ECO:0000313" key="19">
    <source>
        <dbReference type="EMBL" id="QHT90267.1"/>
    </source>
</evidence>
<evidence type="ECO:0000256" key="5">
    <source>
        <dbReference type="ARBA" id="ARBA00004496"/>
    </source>
</evidence>
<dbReference type="GO" id="GO:0046872">
    <property type="term" value="F:metal ion binding"/>
    <property type="evidence" value="ECO:0007669"/>
    <property type="project" value="UniProtKB-KW"/>
</dbReference>
<dbReference type="InterPro" id="IPR009027">
    <property type="entry name" value="Ribosomal_bL9/RNase_H1_N"/>
</dbReference>
<dbReference type="Gene3D" id="3.40.970.10">
    <property type="entry name" value="Ribonuclease H1, N-terminal domain"/>
    <property type="match status" value="1"/>
</dbReference>
<comment type="cofactor">
    <cofactor evidence="3">
        <name>Mg(2+)</name>
        <dbReference type="ChEBI" id="CHEBI:18420"/>
    </cofactor>
</comment>
<evidence type="ECO:0000256" key="2">
    <source>
        <dbReference type="ARBA" id="ARBA00001936"/>
    </source>
</evidence>
<reference evidence="19" key="1">
    <citation type="journal article" date="2020" name="Nature">
        <title>Giant virus diversity and host interactions through global metagenomics.</title>
        <authorList>
            <person name="Schulz F."/>
            <person name="Roux S."/>
            <person name="Paez-Espino D."/>
            <person name="Jungbluth S."/>
            <person name="Walsh D.A."/>
            <person name="Denef V.J."/>
            <person name="McMahon K.D."/>
            <person name="Konstantinidis K.T."/>
            <person name="Eloe-Fadrosh E.A."/>
            <person name="Kyrpides N.C."/>
            <person name="Woyke T."/>
        </authorList>
    </citation>
    <scope>NUCLEOTIDE SEQUENCE</scope>
    <source>
        <strain evidence="19">GVMAG-M-3300023184-68</strain>
    </source>
</reference>
<accession>A0A6C0ICW5</accession>
<dbReference type="GO" id="GO:0032299">
    <property type="term" value="C:ribonuclease H2 complex"/>
    <property type="evidence" value="ECO:0007669"/>
    <property type="project" value="TreeGrafter"/>
</dbReference>
<dbReference type="InterPro" id="IPR037056">
    <property type="entry name" value="RNase_H1_N_sf"/>
</dbReference>
<dbReference type="FunFam" id="3.40.970.10:FF:000002">
    <property type="entry name" value="Ribonuclease H"/>
    <property type="match status" value="1"/>
</dbReference>
<dbReference type="InterPro" id="IPR001352">
    <property type="entry name" value="RNase_HII/HIII"/>
</dbReference>
<evidence type="ECO:0000256" key="4">
    <source>
        <dbReference type="ARBA" id="ARBA00004065"/>
    </source>
</evidence>
<dbReference type="PANTHER" id="PTHR10954:SF18">
    <property type="entry name" value="RIBONUCLEASE HII"/>
    <property type="match status" value="1"/>
</dbReference>
<evidence type="ECO:0000256" key="8">
    <source>
        <dbReference type="ARBA" id="ARBA00012180"/>
    </source>
</evidence>
<evidence type="ECO:0000256" key="17">
    <source>
        <dbReference type="ARBA" id="ARBA00023211"/>
    </source>
</evidence>
<protein>
    <recommendedName>
        <fullName evidence="9">Ribonuclease H</fullName>
        <ecNumber evidence="8">3.1.26.4</ecNumber>
    </recommendedName>
    <alternativeName>
        <fullName evidence="10">Ribonuclease HII</fullName>
    </alternativeName>
</protein>
<evidence type="ECO:0000256" key="13">
    <source>
        <dbReference type="ARBA" id="ARBA00022723"/>
    </source>
</evidence>
<name>A0A6C0ICW5_9ZZZZ</name>
<dbReference type="Pfam" id="PF01351">
    <property type="entry name" value="RNase_HII"/>
    <property type="match status" value="1"/>
</dbReference>
<dbReference type="Pfam" id="PF01693">
    <property type="entry name" value="Cauli_VI"/>
    <property type="match status" value="1"/>
</dbReference>
<dbReference type="GO" id="GO:0006298">
    <property type="term" value="P:mismatch repair"/>
    <property type="evidence" value="ECO:0007669"/>
    <property type="project" value="TreeGrafter"/>
</dbReference>
<dbReference type="EC" id="3.1.26.4" evidence="8"/>
<dbReference type="InterPro" id="IPR036397">
    <property type="entry name" value="RNaseH_sf"/>
</dbReference>
<keyword evidence="16" id="KW-0460">Magnesium</keyword>
<comment type="subcellular location">
    <subcellularLocation>
        <location evidence="5">Cytoplasm</location>
    </subcellularLocation>
</comment>
<comment type="similarity">
    <text evidence="6">Belongs to the RNase H family.</text>
</comment>
<dbReference type="GO" id="GO:0004523">
    <property type="term" value="F:RNA-DNA hybrid ribonuclease activity"/>
    <property type="evidence" value="ECO:0007669"/>
    <property type="project" value="UniProtKB-EC"/>
</dbReference>
<dbReference type="Gene3D" id="3.30.420.10">
    <property type="entry name" value="Ribonuclease H-like superfamily/Ribonuclease H"/>
    <property type="match status" value="1"/>
</dbReference>
<dbReference type="SUPFAM" id="SSF53098">
    <property type="entry name" value="Ribonuclease H-like"/>
    <property type="match status" value="1"/>
</dbReference>
<sequence>MSLLEPFYETDPNVKEIALDECGRGPMFGRVYAAAVILPRDSAMFDYSLMKDSKKIHSKKKMKTLAEYIKTHATAYSVQYVESDVIDRVNILQADMQCMHACIRDITERSPGSYSLLIDGNYFKPYGVYDENSEQLKYLPHTTIEKGDGKYSGIAAASILAKYERDTYIGKLCEEYPELVRRYGIDTNMGYGTKIHMEGIEKYGITQWHRTTFGVCKTAPTSPVALPPSKLVVEGFQTSDPSAPVTEGHIQSNLCTENQRKPYYAVRKGRTPGVYSSWEECEAQVKGFSHAEYHKFTKLGEAETYLQNSVS</sequence>
<keyword evidence="13" id="KW-0479">Metal-binding</keyword>
<comment type="function">
    <text evidence="4">Endonuclease that specifically degrades the RNA of RNA-DNA hybrids.</text>
</comment>
<evidence type="ECO:0000256" key="10">
    <source>
        <dbReference type="ARBA" id="ARBA00019179"/>
    </source>
</evidence>
<dbReference type="CDD" id="cd07182">
    <property type="entry name" value="RNase_HII_bacteria_HII_like"/>
    <property type="match status" value="1"/>
</dbReference>
<dbReference type="PROSITE" id="PS51975">
    <property type="entry name" value="RNASE_H_2"/>
    <property type="match status" value="1"/>
</dbReference>
<comment type="cofactor">
    <cofactor evidence="2">
        <name>Mn(2+)</name>
        <dbReference type="ChEBI" id="CHEBI:29035"/>
    </cofactor>
</comment>
<organism evidence="19">
    <name type="scientific">viral metagenome</name>
    <dbReference type="NCBI Taxonomy" id="1070528"/>
    <lineage>
        <taxon>unclassified sequences</taxon>
        <taxon>metagenomes</taxon>
        <taxon>organismal metagenomes</taxon>
    </lineage>
</organism>
<evidence type="ECO:0000256" key="7">
    <source>
        <dbReference type="ARBA" id="ARBA00007383"/>
    </source>
</evidence>
<evidence type="ECO:0000256" key="9">
    <source>
        <dbReference type="ARBA" id="ARBA00017721"/>
    </source>
</evidence>
<evidence type="ECO:0000256" key="15">
    <source>
        <dbReference type="ARBA" id="ARBA00022801"/>
    </source>
</evidence>
<dbReference type="AlphaFoldDB" id="A0A6C0ICW5"/>
<keyword evidence="15" id="KW-0378">Hydrolase</keyword>
<dbReference type="InterPro" id="IPR011320">
    <property type="entry name" value="RNase_H1_N"/>
</dbReference>
<keyword evidence="14" id="KW-0255">Endonuclease</keyword>
<dbReference type="SUPFAM" id="SSF55658">
    <property type="entry name" value="L9 N-domain-like"/>
    <property type="match status" value="1"/>
</dbReference>
<keyword evidence="17" id="KW-0464">Manganese</keyword>
<evidence type="ECO:0000256" key="16">
    <source>
        <dbReference type="ARBA" id="ARBA00022842"/>
    </source>
</evidence>
<comment type="catalytic activity">
    <reaction evidence="1">
        <text>Endonucleolytic cleavage to 5'-phosphomonoester.</text>
        <dbReference type="EC" id="3.1.26.4"/>
    </reaction>
</comment>
<keyword evidence="12" id="KW-0540">Nuclease</keyword>
<dbReference type="InterPro" id="IPR024567">
    <property type="entry name" value="RNase_HII/HIII_dom"/>
</dbReference>
<evidence type="ECO:0000256" key="11">
    <source>
        <dbReference type="ARBA" id="ARBA00022490"/>
    </source>
</evidence>
<dbReference type="GO" id="GO:0043137">
    <property type="term" value="P:DNA replication, removal of RNA primer"/>
    <property type="evidence" value="ECO:0007669"/>
    <property type="project" value="TreeGrafter"/>
</dbReference>
<dbReference type="GO" id="GO:0005737">
    <property type="term" value="C:cytoplasm"/>
    <property type="evidence" value="ECO:0007669"/>
    <property type="project" value="UniProtKB-SubCell"/>
</dbReference>
<evidence type="ECO:0000256" key="3">
    <source>
        <dbReference type="ARBA" id="ARBA00001946"/>
    </source>
</evidence>
<proteinExistence type="inferred from homology"/>
<comment type="similarity">
    <text evidence="7">Belongs to the RNase HII family.</text>
</comment>
<evidence type="ECO:0000259" key="18">
    <source>
        <dbReference type="PROSITE" id="PS51975"/>
    </source>
</evidence>
<dbReference type="PANTHER" id="PTHR10954">
    <property type="entry name" value="RIBONUCLEASE H2 SUBUNIT A"/>
    <property type="match status" value="1"/>
</dbReference>
<feature type="domain" description="RNase H type-2" evidence="18">
    <location>
        <begin position="14"/>
        <end position="225"/>
    </location>
</feature>
<evidence type="ECO:0000256" key="1">
    <source>
        <dbReference type="ARBA" id="ARBA00000077"/>
    </source>
</evidence>
<evidence type="ECO:0000256" key="14">
    <source>
        <dbReference type="ARBA" id="ARBA00022759"/>
    </source>
</evidence>
<evidence type="ECO:0000256" key="6">
    <source>
        <dbReference type="ARBA" id="ARBA00005300"/>
    </source>
</evidence>
<dbReference type="EMBL" id="MN740153">
    <property type="protein sequence ID" value="QHT90267.1"/>
    <property type="molecule type" value="Genomic_DNA"/>
</dbReference>